<organism evidence="1 2">
    <name type="scientific">Aeribacillus alveayuensis</name>
    <dbReference type="NCBI Taxonomy" id="279215"/>
    <lineage>
        <taxon>Bacteria</taxon>
        <taxon>Bacillati</taxon>
        <taxon>Bacillota</taxon>
        <taxon>Bacilli</taxon>
        <taxon>Bacillales</taxon>
        <taxon>Bacillaceae</taxon>
        <taxon>Aeribacillus</taxon>
    </lineage>
</organism>
<protein>
    <submittedName>
        <fullName evidence="1">Uncharacterized protein</fullName>
    </submittedName>
</protein>
<dbReference type="EMBL" id="JAUSTR010000005">
    <property type="protein sequence ID" value="MDQ0162581.1"/>
    <property type="molecule type" value="Genomic_DNA"/>
</dbReference>
<name>A0ABT9VNP5_9BACI</name>
<dbReference type="Proteomes" id="UP001225646">
    <property type="component" value="Unassembled WGS sequence"/>
</dbReference>
<comment type="caution">
    <text evidence="1">The sequence shown here is derived from an EMBL/GenBank/DDBJ whole genome shotgun (WGS) entry which is preliminary data.</text>
</comment>
<evidence type="ECO:0000313" key="1">
    <source>
        <dbReference type="EMBL" id="MDQ0162581.1"/>
    </source>
</evidence>
<proteinExistence type="predicted"/>
<sequence length="82" mass="9740">MEVPFYRNFYIIEKNSVIQVEFFEYQNYTQAVISRESPDEVVSGNAVHPCRKEAFKQAVKNFKQHESSLYSRASLYNRKIKL</sequence>
<evidence type="ECO:0000313" key="2">
    <source>
        <dbReference type="Proteomes" id="UP001225646"/>
    </source>
</evidence>
<reference evidence="1 2" key="1">
    <citation type="submission" date="2023-07" db="EMBL/GenBank/DDBJ databases">
        <title>Genomic Encyclopedia of Type Strains, Phase IV (KMG-IV): sequencing the most valuable type-strain genomes for metagenomic binning, comparative biology and taxonomic classification.</title>
        <authorList>
            <person name="Goeker M."/>
        </authorList>
    </citation>
    <scope>NUCLEOTIDE SEQUENCE [LARGE SCALE GENOMIC DNA]</scope>
    <source>
        <strain evidence="1 2">DSM 19092</strain>
    </source>
</reference>
<dbReference type="RefSeq" id="WP_419151976.1">
    <property type="nucleotide sequence ID" value="NZ_JAUSTR010000005.1"/>
</dbReference>
<gene>
    <name evidence="1" type="ORF">J2S06_001658</name>
</gene>
<accession>A0ABT9VNP5</accession>
<keyword evidence="2" id="KW-1185">Reference proteome</keyword>